<reference evidence="8" key="1">
    <citation type="submission" date="2022-01" db="EMBL/GenBank/DDBJ databases">
        <authorList>
            <person name="Criscuolo A."/>
        </authorList>
    </citation>
    <scope>NUCLEOTIDE SEQUENCE</scope>
    <source>
        <strain evidence="8">CIP111893</strain>
    </source>
</reference>
<accession>A0ABM9CJX0</accession>
<keyword evidence="4" id="KW-0732">Signal</keyword>
<evidence type="ECO:0000256" key="3">
    <source>
        <dbReference type="ARBA" id="ARBA00022448"/>
    </source>
</evidence>
<keyword evidence="5" id="KW-0175">Coiled coil</keyword>
<feature type="coiled-coil region" evidence="5">
    <location>
        <begin position="182"/>
        <end position="209"/>
    </location>
</feature>
<evidence type="ECO:0000256" key="2">
    <source>
        <dbReference type="ARBA" id="ARBA00008814"/>
    </source>
</evidence>
<dbReference type="InterPro" id="IPR002491">
    <property type="entry name" value="ABC_transptr_periplasmic_BD"/>
</dbReference>
<dbReference type="SUPFAM" id="SSF53807">
    <property type="entry name" value="Helical backbone' metal receptor"/>
    <property type="match status" value="1"/>
</dbReference>
<comment type="similarity">
    <text evidence="2">Belongs to the bacterial solute-binding protein 8 family.</text>
</comment>
<comment type="caution">
    <text evidence="8">The sequence shown here is derived from an EMBL/GenBank/DDBJ whole genome shotgun (WGS) entry which is preliminary data.</text>
</comment>
<name>A0ABM9CJX0_9BACL</name>
<dbReference type="PANTHER" id="PTHR30532:SF26">
    <property type="entry name" value="IRON(3+)-HYDROXAMATE-BINDING PROTEIN FHUD"/>
    <property type="match status" value="1"/>
</dbReference>
<evidence type="ECO:0000256" key="4">
    <source>
        <dbReference type="ARBA" id="ARBA00022729"/>
    </source>
</evidence>
<keyword evidence="3" id="KW-0813">Transport</keyword>
<dbReference type="InterPro" id="IPR051313">
    <property type="entry name" value="Bact_iron-sidero_bind"/>
</dbReference>
<evidence type="ECO:0000256" key="5">
    <source>
        <dbReference type="SAM" id="Coils"/>
    </source>
</evidence>
<dbReference type="Pfam" id="PF01497">
    <property type="entry name" value="Peripla_BP_2"/>
    <property type="match status" value="1"/>
</dbReference>
<organism evidence="8 9">
    <name type="scientific">Paenibacillus plantiphilus</name>
    <dbReference type="NCBI Taxonomy" id="2905650"/>
    <lineage>
        <taxon>Bacteria</taxon>
        <taxon>Bacillati</taxon>
        <taxon>Bacillota</taxon>
        <taxon>Bacilli</taxon>
        <taxon>Bacillales</taxon>
        <taxon>Paenibacillaceae</taxon>
        <taxon>Paenibacillus</taxon>
    </lineage>
</organism>
<evidence type="ECO:0000313" key="9">
    <source>
        <dbReference type="Proteomes" id="UP000838686"/>
    </source>
</evidence>
<keyword evidence="9" id="KW-1185">Reference proteome</keyword>
<dbReference type="PANTHER" id="PTHR30532">
    <property type="entry name" value="IRON III DICITRATE-BINDING PERIPLASMIC PROTEIN"/>
    <property type="match status" value="1"/>
</dbReference>
<dbReference type="PROSITE" id="PS50983">
    <property type="entry name" value="FE_B12_PBP"/>
    <property type="match status" value="1"/>
</dbReference>
<dbReference type="RefSeq" id="WP_236344227.1">
    <property type="nucleotide sequence ID" value="NZ_CAKMMF010000023.1"/>
</dbReference>
<protein>
    <submittedName>
        <fullName evidence="8">Iron(3+)-hydroxamate-binding protein YxeB</fullName>
    </submittedName>
</protein>
<evidence type="ECO:0000256" key="1">
    <source>
        <dbReference type="ARBA" id="ARBA00004196"/>
    </source>
</evidence>
<evidence type="ECO:0000313" key="8">
    <source>
        <dbReference type="EMBL" id="CAH1214937.1"/>
    </source>
</evidence>
<gene>
    <name evidence="8" type="primary">yxeB_2</name>
    <name evidence="8" type="ORF">PAECIP111893_03873</name>
</gene>
<feature type="domain" description="Fe/B12 periplasmic-binding" evidence="7">
    <location>
        <begin position="79"/>
        <end position="340"/>
    </location>
</feature>
<sequence>MKVDRSRAIGLMIFVLALVLIVSGCGNGGNGGSGGSVGSSENEGKTSSSKSGETEAPDSGPTTRIYKALNGDIEVPANPKRVASLVFVGELLALGVKPIGTGQAFLEKGLFVEELKGAQPIGDEPSLEKVLALQPDLIIVHNFVKDEIVEQLTKIAPTVVMPFNDRGPIERLHMFAELLGKEKEAEQFILRYEAKVAEAKKRLEGTIKEGETVAYYEIWGKSLWVMSEANGRGVYNLYKSLGLEAPEKVETDVIAAGKGIDISLEVLPDYAADHMFVGVYAGDGGDKRAEDIFAGALWQGLPAFKNNHVYIVDIDQFAPSDINALYKQLDLQLDILKGVK</sequence>
<comment type="subcellular location">
    <subcellularLocation>
        <location evidence="1">Cell envelope</location>
    </subcellularLocation>
</comment>
<dbReference type="Proteomes" id="UP000838686">
    <property type="component" value="Unassembled WGS sequence"/>
</dbReference>
<dbReference type="PROSITE" id="PS51257">
    <property type="entry name" value="PROKAR_LIPOPROTEIN"/>
    <property type="match status" value="1"/>
</dbReference>
<proteinExistence type="inferred from homology"/>
<evidence type="ECO:0000259" key="7">
    <source>
        <dbReference type="PROSITE" id="PS50983"/>
    </source>
</evidence>
<evidence type="ECO:0000256" key="6">
    <source>
        <dbReference type="SAM" id="MobiDB-lite"/>
    </source>
</evidence>
<feature type="region of interest" description="Disordered" evidence="6">
    <location>
        <begin position="31"/>
        <end position="63"/>
    </location>
</feature>
<dbReference type="Gene3D" id="3.40.50.1980">
    <property type="entry name" value="Nitrogenase molybdenum iron protein domain"/>
    <property type="match status" value="2"/>
</dbReference>
<dbReference type="EMBL" id="CAKMMF010000023">
    <property type="protein sequence ID" value="CAH1214937.1"/>
    <property type="molecule type" value="Genomic_DNA"/>
</dbReference>